<dbReference type="PROSITE" id="PS50995">
    <property type="entry name" value="HTH_MARR_2"/>
    <property type="match status" value="1"/>
</dbReference>
<dbReference type="InterPro" id="IPR036390">
    <property type="entry name" value="WH_DNA-bd_sf"/>
</dbReference>
<keyword evidence="3" id="KW-0804">Transcription</keyword>
<evidence type="ECO:0000256" key="1">
    <source>
        <dbReference type="ARBA" id="ARBA00023015"/>
    </source>
</evidence>
<dbReference type="Pfam" id="PF12802">
    <property type="entry name" value="MarR_2"/>
    <property type="match status" value="1"/>
</dbReference>
<dbReference type="InterPro" id="IPR000835">
    <property type="entry name" value="HTH_MarR-typ"/>
</dbReference>
<dbReference type="SMART" id="SM00347">
    <property type="entry name" value="HTH_MARR"/>
    <property type="match status" value="1"/>
</dbReference>
<dbReference type="GO" id="GO:0006950">
    <property type="term" value="P:response to stress"/>
    <property type="evidence" value="ECO:0007669"/>
    <property type="project" value="TreeGrafter"/>
</dbReference>
<dbReference type="InterPro" id="IPR039422">
    <property type="entry name" value="MarR/SlyA-like"/>
</dbReference>
<dbReference type="Gene3D" id="1.10.10.10">
    <property type="entry name" value="Winged helix-like DNA-binding domain superfamily/Winged helix DNA-binding domain"/>
    <property type="match status" value="1"/>
</dbReference>
<evidence type="ECO:0000259" key="4">
    <source>
        <dbReference type="PROSITE" id="PS50995"/>
    </source>
</evidence>
<dbReference type="GO" id="GO:0003700">
    <property type="term" value="F:DNA-binding transcription factor activity"/>
    <property type="evidence" value="ECO:0007669"/>
    <property type="project" value="InterPro"/>
</dbReference>
<dbReference type="PRINTS" id="PR00598">
    <property type="entry name" value="HTHMARR"/>
</dbReference>
<dbReference type="RefSeq" id="WP_203668722.1">
    <property type="nucleotide sequence ID" value="NZ_BONO01000014.1"/>
</dbReference>
<evidence type="ECO:0000313" key="6">
    <source>
        <dbReference type="Proteomes" id="UP000642125"/>
    </source>
</evidence>
<evidence type="ECO:0000256" key="2">
    <source>
        <dbReference type="ARBA" id="ARBA00023125"/>
    </source>
</evidence>
<dbReference type="PANTHER" id="PTHR33164">
    <property type="entry name" value="TRANSCRIPTIONAL REGULATOR, MARR FAMILY"/>
    <property type="match status" value="1"/>
</dbReference>
<dbReference type="EMBL" id="BONO01000014">
    <property type="protein sequence ID" value="GIG36704.1"/>
    <property type="molecule type" value="Genomic_DNA"/>
</dbReference>
<name>A0A919P974_9CELL</name>
<dbReference type="Proteomes" id="UP000642125">
    <property type="component" value="Unassembled WGS sequence"/>
</dbReference>
<dbReference type="InterPro" id="IPR023187">
    <property type="entry name" value="Tscrpt_reg_MarR-type_CS"/>
</dbReference>
<feature type="domain" description="HTH marR-type" evidence="4">
    <location>
        <begin position="10"/>
        <end position="141"/>
    </location>
</feature>
<gene>
    <name evidence="5" type="ORF">Cpa01nite_20850</name>
</gene>
<accession>A0A919P974</accession>
<dbReference type="PANTHER" id="PTHR33164:SF89">
    <property type="entry name" value="MARR FAMILY REGULATORY PROTEIN"/>
    <property type="match status" value="1"/>
</dbReference>
<dbReference type="InterPro" id="IPR036388">
    <property type="entry name" value="WH-like_DNA-bd_sf"/>
</dbReference>
<sequence>MPPTPTDRDLADLAELVLAVARDLQSPRARADGVPTLTPTETAVIRYLHGHPGASPSAVADATGLQRSNLSTTLRSLEGKGLVERTHDEHDRRAVVLRPTAQAADDIARLRRQWADRLAGALGDDAGGVAEATALLDRLERRLGPRA</sequence>
<dbReference type="PROSITE" id="PS01117">
    <property type="entry name" value="HTH_MARR_1"/>
    <property type="match status" value="1"/>
</dbReference>
<keyword evidence="1" id="KW-0805">Transcription regulation</keyword>
<reference evidence="5" key="1">
    <citation type="submission" date="2021-01" db="EMBL/GenBank/DDBJ databases">
        <title>Whole genome shotgun sequence of Cellulomonas pakistanensis NBRC 110800.</title>
        <authorList>
            <person name="Komaki H."/>
            <person name="Tamura T."/>
        </authorList>
    </citation>
    <scope>NUCLEOTIDE SEQUENCE</scope>
    <source>
        <strain evidence="5">NBRC 110800</strain>
    </source>
</reference>
<dbReference type="GO" id="GO:0003677">
    <property type="term" value="F:DNA binding"/>
    <property type="evidence" value="ECO:0007669"/>
    <property type="project" value="UniProtKB-KW"/>
</dbReference>
<organism evidence="5 6">
    <name type="scientific">Cellulomonas pakistanensis</name>
    <dbReference type="NCBI Taxonomy" id="992287"/>
    <lineage>
        <taxon>Bacteria</taxon>
        <taxon>Bacillati</taxon>
        <taxon>Actinomycetota</taxon>
        <taxon>Actinomycetes</taxon>
        <taxon>Micrococcales</taxon>
        <taxon>Cellulomonadaceae</taxon>
        <taxon>Cellulomonas</taxon>
    </lineage>
</organism>
<comment type="caution">
    <text evidence="5">The sequence shown here is derived from an EMBL/GenBank/DDBJ whole genome shotgun (WGS) entry which is preliminary data.</text>
</comment>
<evidence type="ECO:0000256" key="3">
    <source>
        <dbReference type="ARBA" id="ARBA00023163"/>
    </source>
</evidence>
<proteinExistence type="predicted"/>
<keyword evidence="6" id="KW-1185">Reference proteome</keyword>
<evidence type="ECO:0000313" key="5">
    <source>
        <dbReference type="EMBL" id="GIG36704.1"/>
    </source>
</evidence>
<dbReference type="AlphaFoldDB" id="A0A919P974"/>
<protein>
    <recommendedName>
        <fullName evidence="4">HTH marR-type domain-containing protein</fullName>
    </recommendedName>
</protein>
<dbReference type="SUPFAM" id="SSF46785">
    <property type="entry name" value="Winged helix' DNA-binding domain"/>
    <property type="match status" value="1"/>
</dbReference>
<keyword evidence="2" id="KW-0238">DNA-binding</keyword>